<dbReference type="SUPFAM" id="SSF52058">
    <property type="entry name" value="L domain-like"/>
    <property type="match status" value="1"/>
</dbReference>
<keyword evidence="3" id="KW-0433">Leucine-rich repeat</keyword>
<dbReference type="PROSITE" id="PS51450">
    <property type="entry name" value="LRR"/>
    <property type="match status" value="4"/>
</dbReference>
<keyword evidence="9" id="KW-0966">Cell projection</keyword>
<comment type="subcellular location">
    <subcellularLocation>
        <location evidence="1">Cytoplasm</location>
        <location evidence="1">Cytoskeleton</location>
        <location evidence="1">Cilium axoneme</location>
    </subcellularLocation>
</comment>
<dbReference type="Pfam" id="PF12799">
    <property type="entry name" value="LRR_4"/>
    <property type="match status" value="2"/>
</dbReference>
<feature type="compositionally biased region" description="Acidic residues" evidence="12">
    <location>
        <begin position="187"/>
        <end position="199"/>
    </location>
</feature>
<dbReference type="SMART" id="SM00365">
    <property type="entry name" value="LRR_SD22"/>
    <property type="match status" value="4"/>
</dbReference>
<evidence type="ECO:0000256" key="10">
    <source>
        <dbReference type="ARBA" id="ARBA00049659"/>
    </source>
</evidence>
<dbReference type="InterPro" id="IPR032675">
    <property type="entry name" value="LRR_dom_sf"/>
</dbReference>
<reference evidence="13 14" key="1">
    <citation type="submission" date="2009-08" db="EMBL/GenBank/DDBJ databases">
        <title>The Genome Sequence of Spizellomyces punctatus strain DAOM BR117.</title>
        <authorList>
            <consortium name="The Broad Institute Genome Sequencing Platform"/>
            <person name="Russ C."/>
            <person name="Cuomo C."/>
            <person name="Shea T."/>
            <person name="Young S.K."/>
            <person name="Zeng Q."/>
            <person name="Koehrsen M."/>
            <person name="Haas B."/>
            <person name="Borodovsky M."/>
            <person name="Guigo R."/>
            <person name="Alvarado L."/>
            <person name="Berlin A."/>
            <person name="Bochicchio J."/>
            <person name="Borenstein D."/>
            <person name="Chapman S."/>
            <person name="Chen Z."/>
            <person name="Engels R."/>
            <person name="Freedman E."/>
            <person name="Gellesch M."/>
            <person name="Goldberg J."/>
            <person name="Griggs A."/>
            <person name="Gujja S."/>
            <person name="Heiman D."/>
            <person name="Hepburn T."/>
            <person name="Howarth C."/>
            <person name="Jen D."/>
            <person name="Larson L."/>
            <person name="Lewis B."/>
            <person name="Mehta T."/>
            <person name="Park D."/>
            <person name="Pearson M."/>
            <person name="Roberts A."/>
            <person name="Saif S."/>
            <person name="Shenoy N."/>
            <person name="Sisk P."/>
            <person name="Stolte C."/>
            <person name="Sykes S."/>
            <person name="Thomson T."/>
            <person name="Walk T."/>
            <person name="White J."/>
            <person name="Yandava C."/>
            <person name="Burger G."/>
            <person name="Gray M.W."/>
            <person name="Holland P.W.H."/>
            <person name="King N."/>
            <person name="Lang F.B.F."/>
            <person name="Roger A.J."/>
            <person name="Ruiz-Trillo I."/>
            <person name="Lander E."/>
            <person name="Nusbaum C."/>
        </authorList>
    </citation>
    <scope>NUCLEOTIDE SEQUENCE [LARGE SCALE GENOMIC DNA]</scope>
    <source>
        <strain evidence="13 14">DAOM BR117</strain>
    </source>
</reference>
<feature type="region of interest" description="Disordered" evidence="12">
    <location>
        <begin position="180"/>
        <end position="199"/>
    </location>
</feature>
<keyword evidence="14" id="KW-1185">Reference proteome</keyword>
<dbReference type="RefSeq" id="XP_016611072.1">
    <property type="nucleotide sequence ID" value="XM_016750404.1"/>
</dbReference>
<evidence type="ECO:0000313" key="14">
    <source>
        <dbReference type="Proteomes" id="UP000053201"/>
    </source>
</evidence>
<proteinExistence type="inferred from homology"/>
<evidence type="ECO:0000256" key="8">
    <source>
        <dbReference type="ARBA" id="ARBA00023212"/>
    </source>
</evidence>
<evidence type="ECO:0000256" key="4">
    <source>
        <dbReference type="ARBA" id="ARBA00022701"/>
    </source>
</evidence>
<dbReference type="VEuPathDB" id="FungiDB:SPPG_02102"/>
<dbReference type="AlphaFoldDB" id="A0A0L0HPQ2"/>
<dbReference type="GeneID" id="27685719"/>
<dbReference type="GO" id="GO:0005930">
    <property type="term" value="C:axoneme"/>
    <property type="evidence" value="ECO:0007669"/>
    <property type="project" value="UniProtKB-SubCell"/>
</dbReference>
<evidence type="ECO:0000256" key="11">
    <source>
        <dbReference type="ARBA" id="ARBA00049760"/>
    </source>
</evidence>
<comment type="similarity">
    <text evidence="10">Belongs to the dynein light chain LC1-type family.</text>
</comment>
<evidence type="ECO:0000256" key="5">
    <source>
        <dbReference type="ARBA" id="ARBA00022737"/>
    </source>
</evidence>
<dbReference type="FunFam" id="3.80.10.10:FF:000049">
    <property type="entry name" value="Dynein light chain 1"/>
    <property type="match status" value="1"/>
</dbReference>
<dbReference type="Gene3D" id="3.80.10.10">
    <property type="entry name" value="Ribonuclease Inhibitor"/>
    <property type="match status" value="1"/>
</dbReference>
<dbReference type="STRING" id="645134.A0A0L0HPQ2"/>
<keyword evidence="7" id="KW-0505">Motor protein</keyword>
<dbReference type="PANTHER" id="PTHR15454:SF73">
    <property type="entry name" value="DYNEIN AXONEMAL LIGHT CHAIN 1"/>
    <property type="match status" value="1"/>
</dbReference>
<dbReference type="InterPro" id="IPR025875">
    <property type="entry name" value="Leu-rich_rpt_4"/>
</dbReference>
<sequence>MSKGTSIKDAIKAWEEKTNETAAEATKVKLTSCQPFIQKMDASLAQLTKVEQLALSTNQIEKISNLQGLPHLRILSLGRNSIKKIEGLDAVADTLEELWISYNQIERLNGVEVCKKLKVIYASNNKIKDWAGLQPLASLPAIEDVLFVGNPLEEKATADGIWVTEMAKKFPTLRRLDGKPIIREDDGAGGEDGDGEKAD</sequence>
<dbReference type="GO" id="GO:0030286">
    <property type="term" value="C:dynein complex"/>
    <property type="evidence" value="ECO:0007669"/>
    <property type="project" value="UniProtKB-KW"/>
</dbReference>
<dbReference type="GO" id="GO:0005874">
    <property type="term" value="C:microtubule"/>
    <property type="evidence" value="ECO:0007669"/>
    <property type="project" value="UniProtKB-KW"/>
</dbReference>
<dbReference type="PANTHER" id="PTHR15454">
    <property type="entry name" value="NISCHARIN RELATED"/>
    <property type="match status" value="1"/>
</dbReference>
<evidence type="ECO:0000256" key="3">
    <source>
        <dbReference type="ARBA" id="ARBA00022614"/>
    </source>
</evidence>
<accession>A0A0L0HPQ2</accession>
<gene>
    <name evidence="13" type="ORF">SPPG_02102</name>
</gene>
<dbReference type="Proteomes" id="UP000053201">
    <property type="component" value="Unassembled WGS sequence"/>
</dbReference>
<evidence type="ECO:0000256" key="6">
    <source>
        <dbReference type="ARBA" id="ARBA00023017"/>
    </source>
</evidence>
<protein>
    <recommendedName>
        <fullName evidence="11">Dynein axonemal light chain 1</fullName>
    </recommendedName>
</protein>
<dbReference type="InterPro" id="IPR001611">
    <property type="entry name" value="Leu-rich_rpt"/>
</dbReference>
<name>A0A0L0HPQ2_SPIPD</name>
<dbReference type="InParanoid" id="A0A0L0HPQ2"/>
<evidence type="ECO:0000256" key="7">
    <source>
        <dbReference type="ARBA" id="ARBA00023175"/>
    </source>
</evidence>
<organism evidence="13 14">
    <name type="scientific">Spizellomyces punctatus (strain DAOM BR117)</name>
    <dbReference type="NCBI Taxonomy" id="645134"/>
    <lineage>
        <taxon>Eukaryota</taxon>
        <taxon>Fungi</taxon>
        <taxon>Fungi incertae sedis</taxon>
        <taxon>Chytridiomycota</taxon>
        <taxon>Chytridiomycota incertae sedis</taxon>
        <taxon>Chytridiomycetes</taxon>
        <taxon>Spizellomycetales</taxon>
        <taxon>Spizellomycetaceae</taxon>
        <taxon>Spizellomyces</taxon>
    </lineage>
</organism>
<evidence type="ECO:0000256" key="12">
    <source>
        <dbReference type="SAM" id="MobiDB-lite"/>
    </source>
</evidence>
<keyword evidence="8" id="KW-0206">Cytoskeleton</keyword>
<keyword evidence="6" id="KW-0243">Dynein</keyword>
<evidence type="ECO:0000256" key="2">
    <source>
        <dbReference type="ARBA" id="ARBA00022490"/>
    </source>
</evidence>
<keyword evidence="2" id="KW-0963">Cytoplasm</keyword>
<evidence type="ECO:0000313" key="13">
    <source>
        <dbReference type="EMBL" id="KND03033.1"/>
    </source>
</evidence>
<evidence type="ECO:0000256" key="1">
    <source>
        <dbReference type="ARBA" id="ARBA00004430"/>
    </source>
</evidence>
<dbReference type="OrthoDB" id="266138at2759"/>
<dbReference type="EMBL" id="KQ257452">
    <property type="protein sequence ID" value="KND03033.1"/>
    <property type="molecule type" value="Genomic_DNA"/>
</dbReference>
<dbReference type="eggNOG" id="KOG0531">
    <property type="taxonomic scope" value="Eukaryota"/>
</dbReference>
<dbReference type="OMA" id="NCERISM"/>
<evidence type="ECO:0000256" key="9">
    <source>
        <dbReference type="ARBA" id="ARBA00023273"/>
    </source>
</evidence>
<keyword evidence="5" id="KW-0677">Repeat</keyword>
<keyword evidence="4" id="KW-0493">Microtubule</keyword>